<organism evidence="1 2">
    <name type="scientific">Selenomonas ruminantium subsp. lactilytica (strain NBRC 103574 / TAM6421)</name>
    <dbReference type="NCBI Taxonomy" id="927704"/>
    <lineage>
        <taxon>Bacteria</taxon>
        <taxon>Bacillati</taxon>
        <taxon>Bacillota</taxon>
        <taxon>Negativicutes</taxon>
        <taxon>Selenomonadales</taxon>
        <taxon>Selenomonadaceae</taxon>
        <taxon>Selenomonas</taxon>
    </lineage>
</organism>
<dbReference type="AlphaFoldDB" id="I0GMS5"/>
<dbReference type="PATRIC" id="fig|927704.6.peg.365"/>
<evidence type="ECO:0000313" key="2">
    <source>
        <dbReference type="Proteomes" id="UP000007887"/>
    </source>
</evidence>
<dbReference type="eggNOG" id="ENOG503336Q">
    <property type="taxonomic scope" value="Bacteria"/>
</dbReference>
<dbReference type="KEGG" id="sri:SELR_03540"/>
<accession>I0GMS5</accession>
<sequence length="221" mass="23920">MNMDVNMISSLSQQTAAVKANYTKSTTTTTNDATKETTTTTNEAFSVDISAEAKKASKAMDKLTSEQIDALQEGIDKSYQLMIKTLTEQNAKLQGYLDEGIGKLNFDGILFGTDKFALPAVGTTPEEAAAAIGEGGAYSVDSVATRIMDMATAIAGGDPEKLQKMQAAVEEGFKQAGIVWKDEMGQDDMPQITKDTHNEITNRFNKLYEEMGVKQSAKMDE</sequence>
<dbReference type="Proteomes" id="UP000007887">
    <property type="component" value="Chromosome"/>
</dbReference>
<gene>
    <name evidence="1" type="ordered locus">SELR_03540</name>
</gene>
<dbReference type="HOGENOM" id="CLU_1249907_0_0_9"/>
<dbReference type="EMBL" id="AP012292">
    <property type="protein sequence ID" value="BAL82062.1"/>
    <property type="molecule type" value="Genomic_DNA"/>
</dbReference>
<evidence type="ECO:0000313" key="1">
    <source>
        <dbReference type="EMBL" id="BAL82062.1"/>
    </source>
</evidence>
<reference evidence="1 2" key="1">
    <citation type="submission" date="2011-10" db="EMBL/GenBank/DDBJ databases">
        <title>Whole genome sequence of Selenomonas ruminantium subsp. lactilytica TAM6421.</title>
        <authorList>
            <person name="Oguchi A."/>
            <person name="Ankai A."/>
            <person name="Kaneko J."/>
            <person name="Yamada-Narita S."/>
            <person name="Fukui S."/>
            <person name="Takahashi M."/>
            <person name="Onodera T."/>
            <person name="Kojima S."/>
            <person name="Fushimi T."/>
            <person name="Abe N."/>
            <person name="Kamio Y."/>
            <person name="Yamazaki S."/>
            <person name="Fujita N."/>
        </authorList>
    </citation>
    <scope>NUCLEOTIDE SEQUENCE [LARGE SCALE GENOMIC DNA]</scope>
    <source>
        <strain evidence="2">NBRC 103574 / TAM6421</strain>
    </source>
</reference>
<protein>
    <submittedName>
        <fullName evidence="1">Uncharacterized protein</fullName>
    </submittedName>
</protein>
<proteinExistence type="predicted"/>
<name>I0GMS5_SELRL</name>